<dbReference type="VEuPathDB" id="FungiDB:HGUI_01108"/>
<evidence type="ECO:0000256" key="1">
    <source>
        <dbReference type="SAM" id="Phobius"/>
    </source>
</evidence>
<name>A0A1L0AZE4_9ASCO</name>
<feature type="transmembrane region" description="Helical" evidence="1">
    <location>
        <begin position="321"/>
        <end position="347"/>
    </location>
</feature>
<keyword evidence="1" id="KW-0812">Transmembrane</keyword>
<sequence length="1064" mass="124159">MKNIILLLTKLSTYLKMIMVCFINNLVDKHILDVLNESRSLSKVNMSRSNNTSQADSFHSEKRDFSFPILDVEKEDVRSRSLPHIIGDPLVSDVKVSPSGPAFPAILEQTELPSNEVVETYKKKKFLFRRFNFKKFIVNNNRISASMKIFIYTILAFIITVLLRLSYIHTSLKNCIPTFTSSTRTSAFNDLSKLDIIRFLISSKSSPLLEKIHFTCSIDHMHRDRLNVVVIPAILTMIDYTVCSNYLTSSKFLKNLTLLEVYHNLNSLDHNLKLKMVVWLTANLAFVMNLKFNKFVLRTINGLESYDIFRLFQVTLNNNLVYFRLIIFYSLYRIIPLGTLLPLIVLMKMMMALTQIMNLRFVQQEDPYNLFKISMTCLVWLVSCVAFGQAKNYKALLSKKANMIYIFKRLCVLMACKYYAILVFDYKLTLIPLSAYMHENRLNILKKPLFLFKPMILSLLTADVDLKSLKTNLSNFYRAGSLSFSKERIIAKCLYVETVENIRTSSRDDLGLDEVIDDFATVVYLTNKRLVKWTNNGYTQINNDSFQKLSWDFFINKFYGRSLEIDELIDFKDNNFIDGSTALDKIPSISALEGKGIEMDKLIVSGDKSKFCLVYPTSEEENTVNLLLMDVSSKSFKTITIDEYCIDDVVDCYYFQEGPLGVDSANSILVVTRSAEIIEVDLYSFRKTIRKLNLLTRIDHWERLKTDRMAERSIIHDTKRKYIGQYVRFKGWKILPFPVEFNSNDTMKNVMMKKGNSMNIINNKSGGGSIMMSKFKMFPMVHQASDPLSSRSSNKVNNKDCDVILKVNALEHLGFIYEIIENETEYKNKLIIRLLDCITGKNIKQFEISKKNVEVDTIRIAHEKDLKFCGFCGFLSCKKLHLHYMVKNPNTKEISLNIVVLINGRVKNMKKQRICFRTERDSRDIRCHGIQEMSEVIKKIKIPEKNVDLIYNRYEDSYVFFSKRDKGKFFKINLDLFKVSSIPYTFESHEFSKNQVIGFDNFKYNIPKAIADEEIRRKDLKELENDREDLMYEEDGIKKRRLIKDENKRLRYLYDLKENRIYYY</sequence>
<dbReference type="EMBL" id="FQNF01000014">
    <property type="protein sequence ID" value="SGZ38908.1"/>
    <property type="molecule type" value="Genomic_DNA"/>
</dbReference>
<protein>
    <submittedName>
        <fullName evidence="2">Uncharacterized protein</fullName>
    </submittedName>
</protein>
<feature type="transmembrane region" description="Helical" evidence="1">
    <location>
        <begin position="149"/>
        <end position="167"/>
    </location>
</feature>
<organism evidence="2 3">
    <name type="scientific">Hanseniaspora guilliermondii</name>
    <dbReference type="NCBI Taxonomy" id="56406"/>
    <lineage>
        <taxon>Eukaryota</taxon>
        <taxon>Fungi</taxon>
        <taxon>Dikarya</taxon>
        <taxon>Ascomycota</taxon>
        <taxon>Saccharomycotina</taxon>
        <taxon>Saccharomycetes</taxon>
        <taxon>Saccharomycodales</taxon>
        <taxon>Saccharomycodaceae</taxon>
        <taxon>Hanseniaspora</taxon>
    </lineage>
</organism>
<reference evidence="3" key="1">
    <citation type="submission" date="2016-11" db="EMBL/GenBank/DDBJ databases">
        <authorList>
            <person name="Guldener U."/>
        </authorList>
    </citation>
    <scope>NUCLEOTIDE SEQUENCE [LARGE SCALE GENOMIC DNA]</scope>
</reference>
<evidence type="ECO:0000313" key="3">
    <source>
        <dbReference type="Proteomes" id="UP000183365"/>
    </source>
</evidence>
<dbReference type="AlphaFoldDB" id="A0A1L0AZE4"/>
<evidence type="ECO:0000313" key="2">
    <source>
        <dbReference type="EMBL" id="SGZ38908.1"/>
    </source>
</evidence>
<proteinExistence type="predicted"/>
<dbReference type="Proteomes" id="UP000183365">
    <property type="component" value="Unassembled WGS sequence"/>
</dbReference>
<keyword evidence="1" id="KW-1133">Transmembrane helix</keyword>
<keyword evidence="3" id="KW-1185">Reference proteome</keyword>
<feature type="transmembrane region" description="Helical" evidence="1">
    <location>
        <begin position="368"/>
        <end position="390"/>
    </location>
</feature>
<keyword evidence="1" id="KW-0472">Membrane</keyword>
<dbReference type="OrthoDB" id="3972271at2759"/>
<gene>
    <name evidence="2" type="ORF">HGUI_01108</name>
</gene>
<accession>A0A1L0AZE4</accession>